<keyword evidence="2" id="KW-1185">Reference proteome</keyword>
<reference evidence="1 2" key="1">
    <citation type="journal article" date="2011" name="PLoS Genet.">
        <title>Comparative genomic analysis of human fungal pathogens causing paracoccidioidomycosis.</title>
        <authorList>
            <person name="Desjardins C.A."/>
            <person name="Champion M.D."/>
            <person name="Holder J.W."/>
            <person name="Muszewska A."/>
            <person name="Goldberg J."/>
            <person name="Bailao A.M."/>
            <person name="Brigido M.M."/>
            <person name="Ferreira M.E."/>
            <person name="Garcia A.M."/>
            <person name="Grynberg M."/>
            <person name="Gujja S."/>
            <person name="Heiman D.I."/>
            <person name="Henn M.R."/>
            <person name="Kodira C.D."/>
            <person name="Leon-Narvaez H."/>
            <person name="Longo L.V."/>
            <person name="Ma L.J."/>
            <person name="Malavazi I."/>
            <person name="Matsuo A.L."/>
            <person name="Morais F.V."/>
            <person name="Pereira M."/>
            <person name="Rodriguez-Brito S."/>
            <person name="Sakthikumar S."/>
            <person name="Salem-Izacc S.M."/>
            <person name="Sykes S.M."/>
            <person name="Teixeira M.M."/>
            <person name="Vallejo M.C."/>
            <person name="Walter M.E."/>
            <person name="Yandava C."/>
            <person name="Young S."/>
            <person name="Zeng Q."/>
            <person name="Zucker J."/>
            <person name="Felipe M.S."/>
            <person name="Goldman G.H."/>
            <person name="Haas B.J."/>
            <person name="McEwen J.G."/>
            <person name="Nino-Vega G."/>
            <person name="Puccia R."/>
            <person name="San-Blas G."/>
            <person name="Soares C.M."/>
            <person name="Birren B.W."/>
            <person name="Cuomo C.A."/>
        </authorList>
    </citation>
    <scope>NUCLEOTIDE SEQUENCE [LARGE SCALE GENOMIC DNA]</scope>
    <source>
        <strain evidence="2">ATCC MYA-826 / Pb01</strain>
    </source>
</reference>
<evidence type="ECO:0000313" key="1">
    <source>
        <dbReference type="EMBL" id="EEH35615.2"/>
    </source>
</evidence>
<dbReference type="VEuPathDB" id="FungiDB:PAAG_06662"/>
<organism evidence="1 2">
    <name type="scientific">Paracoccidioides lutzii (strain ATCC MYA-826 / Pb01)</name>
    <name type="common">Paracoccidioides brasiliensis</name>
    <dbReference type="NCBI Taxonomy" id="502779"/>
    <lineage>
        <taxon>Eukaryota</taxon>
        <taxon>Fungi</taxon>
        <taxon>Dikarya</taxon>
        <taxon>Ascomycota</taxon>
        <taxon>Pezizomycotina</taxon>
        <taxon>Eurotiomycetes</taxon>
        <taxon>Eurotiomycetidae</taxon>
        <taxon>Onygenales</taxon>
        <taxon>Ajellomycetaceae</taxon>
        <taxon>Paracoccidioides</taxon>
    </lineage>
</organism>
<sequence length="80" mass="9240">MRKQLNCDSKLRVAQTAAGGEVKSRKVGFKYKLKEKGDEYSGRHCEDRWQFRNELERIQSCLCMSDVGVKIAVHEHGQQL</sequence>
<dbReference type="KEGG" id="pbl:PAAG_06662"/>
<name>C1H7C1_PARBA</name>
<dbReference type="AlphaFoldDB" id="C1H7C1"/>
<dbReference type="HOGENOM" id="CLU_2590394_0_0_1"/>
<accession>C1H7C1</accession>
<gene>
    <name evidence="1" type="ORF">PAAG_06662</name>
</gene>
<dbReference type="Proteomes" id="UP000002059">
    <property type="component" value="Partially assembled WGS sequence"/>
</dbReference>
<evidence type="ECO:0000313" key="2">
    <source>
        <dbReference type="Proteomes" id="UP000002059"/>
    </source>
</evidence>
<dbReference type="RefSeq" id="XP_015700184.1">
    <property type="nucleotide sequence ID" value="XM_015845958.1"/>
</dbReference>
<dbReference type="EMBL" id="KN294010">
    <property type="protein sequence ID" value="EEH35615.2"/>
    <property type="molecule type" value="Genomic_DNA"/>
</dbReference>
<protein>
    <submittedName>
        <fullName evidence="1">Uncharacterized protein</fullName>
    </submittedName>
</protein>
<proteinExistence type="predicted"/>
<dbReference type="GeneID" id="9094754"/>